<name>A0ABU0MQF7_9PROT</name>
<evidence type="ECO:0000313" key="1">
    <source>
        <dbReference type="EMBL" id="MDQ0535351.1"/>
    </source>
</evidence>
<keyword evidence="2" id="KW-1185">Reference proteome</keyword>
<accession>A0ABU0MQF7</accession>
<comment type="caution">
    <text evidence="1">The sequence shown here is derived from an EMBL/GenBank/DDBJ whole genome shotgun (WGS) entry which is preliminary data.</text>
</comment>
<gene>
    <name evidence="1" type="ORF">QO018_004229</name>
</gene>
<sequence>MASVIRQAWRHARTGHHCYLCGHPIRQHDEYQDVTFRAGCHDRWSGLRFAKVCRHCCGYTMNPHSDCDYVVKAEAAEKIPDWLAEPSLEAPHG</sequence>
<evidence type="ECO:0000313" key="2">
    <source>
        <dbReference type="Proteomes" id="UP001244552"/>
    </source>
</evidence>
<dbReference type="RefSeq" id="WP_209985825.1">
    <property type="nucleotide sequence ID" value="NZ_JAGINO010000017.1"/>
</dbReference>
<dbReference type="Proteomes" id="UP001244552">
    <property type="component" value="Unassembled WGS sequence"/>
</dbReference>
<organism evidence="1 2">
    <name type="scientific">Azospirillum picis</name>
    <dbReference type="NCBI Taxonomy" id="488438"/>
    <lineage>
        <taxon>Bacteria</taxon>
        <taxon>Pseudomonadati</taxon>
        <taxon>Pseudomonadota</taxon>
        <taxon>Alphaproteobacteria</taxon>
        <taxon>Rhodospirillales</taxon>
        <taxon>Azospirillaceae</taxon>
        <taxon>Azospirillum</taxon>
    </lineage>
</organism>
<evidence type="ECO:0008006" key="3">
    <source>
        <dbReference type="Google" id="ProtNLM"/>
    </source>
</evidence>
<reference evidence="1 2" key="1">
    <citation type="submission" date="2023-07" db="EMBL/GenBank/DDBJ databases">
        <title>Genomic Encyclopedia of Type Strains, Phase IV (KMG-IV): sequencing the most valuable type-strain genomes for metagenomic binning, comparative biology and taxonomic classification.</title>
        <authorList>
            <person name="Goeker M."/>
        </authorList>
    </citation>
    <scope>NUCLEOTIDE SEQUENCE [LARGE SCALE GENOMIC DNA]</scope>
    <source>
        <strain evidence="1 2">DSM 19922</strain>
    </source>
</reference>
<dbReference type="EMBL" id="JAUSVU010000017">
    <property type="protein sequence ID" value="MDQ0535351.1"/>
    <property type="molecule type" value="Genomic_DNA"/>
</dbReference>
<protein>
    <recommendedName>
        <fullName evidence="3">HNH endonuclease</fullName>
    </recommendedName>
</protein>
<proteinExistence type="predicted"/>